<dbReference type="PANTHER" id="PTHR43784">
    <property type="entry name" value="GDSL-LIKE LIPASE/ACYLHYDROLASE, PUTATIVE (AFU_ORTHOLOGUE AFUA_2G00820)-RELATED"/>
    <property type="match status" value="1"/>
</dbReference>
<feature type="domain" description="SGNH hydrolase-type esterase" evidence="1">
    <location>
        <begin position="12"/>
        <end position="184"/>
    </location>
</feature>
<evidence type="ECO:0000313" key="2">
    <source>
        <dbReference type="EMBL" id="SEE67714.1"/>
    </source>
</evidence>
<dbReference type="Pfam" id="PF13472">
    <property type="entry name" value="Lipase_GDSL_2"/>
    <property type="match status" value="1"/>
</dbReference>
<dbReference type="EMBL" id="FNUC01000003">
    <property type="protein sequence ID" value="SEE67714.1"/>
    <property type="molecule type" value="Genomic_DNA"/>
</dbReference>
<dbReference type="PANTHER" id="PTHR43784:SF2">
    <property type="entry name" value="GDSL-LIKE LIPASE_ACYLHYDROLASE, PUTATIVE (AFU_ORTHOLOGUE AFUA_2G00820)-RELATED"/>
    <property type="match status" value="1"/>
</dbReference>
<dbReference type="Proteomes" id="UP000181980">
    <property type="component" value="Unassembled WGS sequence"/>
</dbReference>
<accession>A0A1H5KSW0</accession>
<name>A0A1H5KSW0_9ACTN</name>
<gene>
    <name evidence="2" type="ORF">SAMN04488561_2228</name>
</gene>
<dbReference type="SUPFAM" id="SSF52266">
    <property type="entry name" value="SGNH hydrolase"/>
    <property type="match status" value="1"/>
</dbReference>
<keyword evidence="3" id="KW-1185">Reference proteome</keyword>
<reference evidence="3" key="1">
    <citation type="submission" date="2016-10" db="EMBL/GenBank/DDBJ databases">
        <authorList>
            <person name="Varghese N."/>
            <person name="Submissions S."/>
        </authorList>
    </citation>
    <scope>NUCLEOTIDE SEQUENCE [LARGE SCALE GENOMIC DNA]</scope>
    <source>
        <strain evidence="3">DSM 45237</strain>
    </source>
</reference>
<dbReference type="InterPro" id="IPR036514">
    <property type="entry name" value="SGNH_hydro_sf"/>
</dbReference>
<dbReference type="CDD" id="cd01832">
    <property type="entry name" value="SGNH_hydrolase_like_1"/>
    <property type="match status" value="1"/>
</dbReference>
<proteinExistence type="predicted"/>
<dbReference type="InterPro" id="IPR053140">
    <property type="entry name" value="GDSL_Rv0518-like"/>
</dbReference>
<dbReference type="RefSeq" id="WP_216094347.1">
    <property type="nucleotide sequence ID" value="NZ_FNUC01000003.1"/>
</dbReference>
<evidence type="ECO:0000313" key="3">
    <source>
        <dbReference type="Proteomes" id="UP000181980"/>
    </source>
</evidence>
<protein>
    <submittedName>
        <fullName evidence="2">Lysophospholipase L1</fullName>
    </submittedName>
</protein>
<dbReference type="Gene3D" id="3.40.50.1110">
    <property type="entry name" value="SGNH hydrolase"/>
    <property type="match status" value="1"/>
</dbReference>
<dbReference type="STRING" id="561176.SAMN04488561_2228"/>
<sequence>MTDTEAMRLVSIGDSFTEGVGDELPGGTPRGWADLLAGGLARHLGEPVEYANLAIRGRLAGQIVDEQLEPALALEPTALTFNGGGNDLMRLRADLDRLRALTEHVILRCLENGVRPIILSGGNPSGGLPMGRRIQRLGDLLTVVARELTARYDVAFADNWSDAELARADYWSDDRLHLNTAGHHRVAARVLTTLGASYPPAWMAPAGAARTAPGLAENVRYYRRYVAPWVRRRLTGRSSGDHRTAKFLDWTVVGPLDP</sequence>
<dbReference type="AlphaFoldDB" id="A0A1H5KSW0"/>
<organism evidence="2 3">
    <name type="scientific">Jiangella alba</name>
    <dbReference type="NCBI Taxonomy" id="561176"/>
    <lineage>
        <taxon>Bacteria</taxon>
        <taxon>Bacillati</taxon>
        <taxon>Actinomycetota</taxon>
        <taxon>Actinomycetes</taxon>
        <taxon>Jiangellales</taxon>
        <taxon>Jiangellaceae</taxon>
        <taxon>Jiangella</taxon>
    </lineage>
</organism>
<dbReference type="InterPro" id="IPR013830">
    <property type="entry name" value="SGNH_hydro"/>
</dbReference>
<evidence type="ECO:0000259" key="1">
    <source>
        <dbReference type="Pfam" id="PF13472"/>
    </source>
</evidence>